<dbReference type="InterPro" id="IPR027417">
    <property type="entry name" value="P-loop_NTPase"/>
</dbReference>
<dbReference type="EMBL" id="CABPSQ010000002">
    <property type="protein sequence ID" value="VVE64764.1"/>
    <property type="molecule type" value="Genomic_DNA"/>
</dbReference>
<name>A0A5E4ZTX6_9BURK</name>
<dbReference type="GO" id="GO:0005524">
    <property type="term" value="F:ATP binding"/>
    <property type="evidence" value="ECO:0007669"/>
    <property type="project" value="UniProtKB-KW"/>
</dbReference>
<evidence type="ECO:0000313" key="6">
    <source>
        <dbReference type="EMBL" id="VVE64764.1"/>
    </source>
</evidence>
<dbReference type="GO" id="GO:0005886">
    <property type="term" value="C:plasma membrane"/>
    <property type="evidence" value="ECO:0007669"/>
    <property type="project" value="TreeGrafter"/>
</dbReference>
<keyword evidence="4" id="KW-0067">ATP-binding</keyword>
<dbReference type="GO" id="GO:0016829">
    <property type="term" value="F:lyase activity"/>
    <property type="evidence" value="ECO:0007669"/>
    <property type="project" value="UniProtKB-KW"/>
</dbReference>
<reference evidence="6 7" key="1">
    <citation type="submission" date="2019-08" db="EMBL/GenBank/DDBJ databases">
        <authorList>
            <person name="Peeters C."/>
        </authorList>
    </citation>
    <scope>NUCLEOTIDE SEQUENCE [LARGE SCALE GENOMIC DNA]</scope>
    <source>
        <strain evidence="6 7">LMG 31118</strain>
    </source>
</reference>
<protein>
    <submittedName>
        <fullName evidence="6">Phosphonate C-P lyase system protein PhnL</fullName>
    </submittedName>
</protein>
<dbReference type="OrthoDB" id="4814201at2"/>
<evidence type="ECO:0000256" key="4">
    <source>
        <dbReference type="ARBA" id="ARBA00022840"/>
    </source>
</evidence>
<dbReference type="Proteomes" id="UP000414136">
    <property type="component" value="Unassembled WGS sequence"/>
</dbReference>
<dbReference type="InterPro" id="IPR012701">
    <property type="entry name" value="CP_lyase_PhnL"/>
</dbReference>
<keyword evidence="3" id="KW-0547">Nucleotide-binding</keyword>
<dbReference type="Pfam" id="PF00005">
    <property type="entry name" value="ABC_tran"/>
    <property type="match status" value="1"/>
</dbReference>
<dbReference type="InterPro" id="IPR017871">
    <property type="entry name" value="ABC_transporter-like_CS"/>
</dbReference>
<evidence type="ECO:0000259" key="5">
    <source>
        <dbReference type="PROSITE" id="PS50893"/>
    </source>
</evidence>
<dbReference type="PROSITE" id="PS50893">
    <property type="entry name" value="ABC_TRANSPORTER_2"/>
    <property type="match status" value="1"/>
</dbReference>
<evidence type="ECO:0000256" key="2">
    <source>
        <dbReference type="ARBA" id="ARBA00022519"/>
    </source>
</evidence>
<keyword evidence="7" id="KW-1185">Reference proteome</keyword>
<dbReference type="GO" id="GO:0016887">
    <property type="term" value="F:ATP hydrolysis activity"/>
    <property type="evidence" value="ECO:0007669"/>
    <property type="project" value="InterPro"/>
</dbReference>
<keyword evidence="1" id="KW-1003">Cell membrane</keyword>
<gene>
    <name evidence="6" type="ORF">PCA31118_01779</name>
</gene>
<keyword evidence="2" id="KW-0997">Cell inner membrane</keyword>
<evidence type="ECO:0000313" key="7">
    <source>
        <dbReference type="Proteomes" id="UP000414136"/>
    </source>
</evidence>
<dbReference type="SUPFAM" id="SSF52540">
    <property type="entry name" value="P-loop containing nucleoside triphosphate hydrolases"/>
    <property type="match status" value="1"/>
</dbReference>
<organism evidence="6 7">
    <name type="scientific">Pandoraea captiosa</name>
    <dbReference type="NCBI Taxonomy" id="2508302"/>
    <lineage>
        <taxon>Bacteria</taxon>
        <taxon>Pseudomonadati</taxon>
        <taxon>Pseudomonadota</taxon>
        <taxon>Betaproteobacteria</taxon>
        <taxon>Burkholderiales</taxon>
        <taxon>Burkholderiaceae</taxon>
        <taxon>Pandoraea</taxon>
    </lineage>
</organism>
<keyword evidence="2" id="KW-0472">Membrane</keyword>
<accession>A0A5E4ZTX6</accession>
<proteinExistence type="predicted"/>
<dbReference type="SMART" id="SM00382">
    <property type="entry name" value="AAA"/>
    <property type="match status" value="1"/>
</dbReference>
<sequence>MNSGTHLTAFDPAFGGAALTLCTREDGVMLRAQGLHKTFRLHAQDGAAIPALEGVDLTVRRGECVALVGPSGSGKSTLLRCLYGNYLAGEGRIEIRHDAGHGERWVDLTRATAREVLSVRRTTLGYVSQFLRVIPRVRTLDIVAEPLRRLGVGETHATARARDLLARLNIPERLWALAPATFSGGEQQRINIARGLIAAAPVLLLDEPTASLDAQNRAVVSQLISEARVAGSAIVGIFHDEATRDEVATRTLAMRPVLRPAH</sequence>
<keyword evidence="6" id="KW-0456">Lyase</keyword>
<dbReference type="InterPro" id="IPR003593">
    <property type="entry name" value="AAA+_ATPase"/>
</dbReference>
<dbReference type="InterPro" id="IPR003439">
    <property type="entry name" value="ABC_transporter-like_ATP-bd"/>
</dbReference>
<evidence type="ECO:0000256" key="1">
    <source>
        <dbReference type="ARBA" id="ARBA00022475"/>
    </source>
</evidence>
<dbReference type="PANTHER" id="PTHR24220:SF685">
    <property type="entry name" value="ABC TRANSPORTER RELATED"/>
    <property type="match status" value="1"/>
</dbReference>
<dbReference type="InterPro" id="IPR015854">
    <property type="entry name" value="ABC_transpr_LolD-like"/>
</dbReference>
<dbReference type="GO" id="GO:0022857">
    <property type="term" value="F:transmembrane transporter activity"/>
    <property type="evidence" value="ECO:0007669"/>
    <property type="project" value="TreeGrafter"/>
</dbReference>
<dbReference type="PROSITE" id="PS00211">
    <property type="entry name" value="ABC_TRANSPORTER_1"/>
    <property type="match status" value="1"/>
</dbReference>
<evidence type="ECO:0000256" key="3">
    <source>
        <dbReference type="ARBA" id="ARBA00022741"/>
    </source>
</evidence>
<feature type="domain" description="ABC transporter" evidence="5">
    <location>
        <begin position="30"/>
        <end position="260"/>
    </location>
</feature>
<dbReference type="PANTHER" id="PTHR24220">
    <property type="entry name" value="IMPORT ATP-BINDING PROTEIN"/>
    <property type="match status" value="1"/>
</dbReference>
<dbReference type="AlphaFoldDB" id="A0A5E4ZTX6"/>
<dbReference type="NCBIfam" id="TIGR02324">
    <property type="entry name" value="CP_lyasePhnL"/>
    <property type="match status" value="1"/>
</dbReference>
<dbReference type="Gene3D" id="3.40.50.300">
    <property type="entry name" value="P-loop containing nucleotide triphosphate hydrolases"/>
    <property type="match status" value="1"/>
</dbReference>